<keyword evidence="4 10" id="KW-0812">Transmembrane</keyword>
<feature type="binding site" evidence="8">
    <location>
        <position position="294"/>
    </location>
    <ligand>
        <name>UDP-alpha-D-glucose</name>
        <dbReference type="ChEBI" id="CHEBI:58885"/>
    </ligand>
</feature>
<dbReference type="GO" id="GO:0071555">
    <property type="term" value="P:cell wall organization"/>
    <property type="evidence" value="ECO:0007669"/>
    <property type="project" value="UniProtKB-KW"/>
</dbReference>
<evidence type="ECO:0000256" key="7">
    <source>
        <dbReference type="ARBA" id="ARBA00023316"/>
    </source>
</evidence>
<feature type="compositionally biased region" description="Low complexity" evidence="9">
    <location>
        <begin position="1"/>
        <end position="18"/>
    </location>
</feature>
<evidence type="ECO:0000256" key="4">
    <source>
        <dbReference type="ARBA" id="ARBA00022692"/>
    </source>
</evidence>
<feature type="binding site" evidence="8">
    <location>
        <position position="295"/>
    </location>
    <ligand>
        <name>UDP-alpha-D-glucose</name>
        <dbReference type="ChEBI" id="CHEBI:58885"/>
    </ligand>
</feature>
<dbReference type="GO" id="GO:0012505">
    <property type="term" value="C:endomembrane system"/>
    <property type="evidence" value="ECO:0007669"/>
    <property type="project" value="UniProtKB-SubCell"/>
</dbReference>
<dbReference type="InterPro" id="IPR005150">
    <property type="entry name" value="Cellulose_synth"/>
</dbReference>
<dbReference type="GO" id="GO:0016760">
    <property type="term" value="F:cellulose synthase (UDP-forming) activity"/>
    <property type="evidence" value="ECO:0007669"/>
    <property type="project" value="InterPro"/>
</dbReference>
<evidence type="ECO:0000256" key="2">
    <source>
        <dbReference type="ARBA" id="ARBA00022676"/>
    </source>
</evidence>
<dbReference type="EMBL" id="JBBNAF010000013">
    <property type="protein sequence ID" value="KAK9087401.1"/>
    <property type="molecule type" value="Genomic_DNA"/>
</dbReference>
<gene>
    <name evidence="11" type="ORF">Syun_029795</name>
</gene>
<feature type="transmembrane region" description="Helical" evidence="10">
    <location>
        <begin position="190"/>
        <end position="213"/>
    </location>
</feature>
<dbReference type="Pfam" id="PF03552">
    <property type="entry name" value="Cellulose_synt"/>
    <property type="match status" value="1"/>
</dbReference>
<reference evidence="11 12" key="1">
    <citation type="submission" date="2024-01" db="EMBL/GenBank/DDBJ databases">
        <title>Genome assemblies of Stephania.</title>
        <authorList>
            <person name="Yang L."/>
        </authorList>
    </citation>
    <scope>NUCLEOTIDE SEQUENCE [LARGE SCALE GENOMIC DNA]</scope>
    <source>
        <strain evidence="11">YNDBR</strain>
        <tissue evidence="11">Leaf</tissue>
    </source>
</reference>
<evidence type="ECO:0000256" key="5">
    <source>
        <dbReference type="ARBA" id="ARBA00022989"/>
    </source>
</evidence>
<keyword evidence="12" id="KW-1185">Reference proteome</keyword>
<dbReference type="GO" id="GO:0030244">
    <property type="term" value="P:cellulose biosynthetic process"/>
    <property type="evidence" value="ECO:0007669"/>
    <property type="project" value="InterPro"/>
</dbReference>
<protein>
    <submittedName>
        <fullName evidence="11">Uncharacterized protein</fullName>
    </submittedName>
</protein>
<accession>A0AAP0E6A6</accession>
<evidence type="ECO:0000256" key="8">
    <source>
        <dbReference type="PIRSR" id="PIRSR605150-2"/>
    </source>
</evidence>
<dbReference type="PANTHER" id="PTHR13301">
    <property type="entry name" value="X-BOX TRANSCRIPTION FACTOR-RELATED"/>
    <property type="match status" value="1"/>
</dbReference>
<feature type="binding site" evidence="8">
    <location>
        <position position="324"/>
    </location>
    <ligand>
        <name>UDP-alpha-D-glucose</name>
        <dbReference type="ChEBI" id="CHEBI:58885"/>
    </ligand>
</feature>
<keyword evidence="6 10" id="KW-0472">Membrane</keyword>
<keyword evidence="7" id="KW-0961">Cell wall biogenesis/degradation</keyword>
<name>A0AAP0E6A6_9MAGN</name>
<feature type="region of interest" description="Disordered" evidence="9">
    <location>
        <begin position="1"/>
        <end position="33"/>
    </location>
</feature>
<evidence type="ECO:0000313" key="11">
    <source>
        <dbReference type="EMBL" id="KAK9087401.1"/>
    </source>
</evidence>
<organism evidence="11 12">
    <name type="scientific">Stephania yunnanensis</name>
    <dbReference type="NCBI Taxonomy" id="152371"/>
    <lineage>
        <taxon>Eukaryota</taxon>
        <taxon>Viridiplantae</taxon>
        <taxon>Streptophyta</taxon>
        <taxon>Embryophyta</taxon>
        <taxon>Tracheophyta</taxon>
        <taxon>Spermatophyta</taxon>
        <taxon>Magnoliopsida</taxon>
        <taxon>Ranunculales</taxon>
        <taxon>Menispermaceae</taxon>
        <taxon>Menispermoideae</taxon>
        <taxon>Cissampelideae</taxon>
        <taxon>Stephania</taxon>
    </lineage>
</organism>
<sequence>MASSNNHNKSSSLSSTSSYGPQPAMKFARRTSSGRVISLSRDNDLDLSFEYNEPNDYIKYTVQMPPTPDNMPNSTQSNPPHHQRNDTSDSLNRPNGGRGDDHNLDAATKVTDRRMSVMKSSKSILLWSQTSDFDHNRWLFETKGTYGVGNAFRPKDNESESFPYSHNDFEMSIGDFISKPWKPFSRKTKVVVAILSPYRILVGIIFVVLVFFFSWRVKNPNKDAMWLWGMSVVCEIWFAFSWILDRLPKLNPVNRSTDLTALHEKFEQTSPANPLGKSDLPGIDVFVSTADPKKEPPLVTSNTILSILAVNYPIEKLCCYISDDGGALLTFEAMAEAINFAQFWVPFCRKHNIKPRNPDSYFSIKGDPTKNEKCPDFVKDRRWIKREYDKFKVKINGLSESIQKRCDAFNKREERKERKIAKEQNLDQPINIAKASWMADGTHWPSTWTFPCPDH</sequence>
<feature type="region of interest" description="Disordered" evidence="9">
    <location>
        <begin position="59"/>
        <end position="109"/>
    </location>
</feature>
<keyword evidence="5 10" id="KW-1133">Transmembrane helix</keyword>
<evidence type="ECO:0000313" key="12">
    <source>
        <dbReference type="Proteomes" id="UP001420932"/>
    </source>
</evidence>
<evidence type="ECO:0000256" key="10">
    <source>
        <dbReference type="SAM" id="Phobius"/>
    </source>
</evidence>
<feature type="compositionally biased region" description="Basic and acidic residues" evidence="9">
    <location>
        <begin position="98"/>
        <end position="109"/>
    </location>
</feature>
<keyword evidence="3" id="KW-0808">Transferase</keyword>
<feature type="binding site" evidence="8">
    <location>
        <position position="288"/>
    </location>
    <ligand>
        <name>UDP-alpha-D-glucose</name>
        <dbReference type="ChEBI" id="CHEBI:58885"/>
    </ligand>
</feature>
<dbReference type="GO" id="GO:0016020">
    <property type="term" value="C:membrane"/>
    <property type="evidence" value="ECO:0007669"/>
    <property type="project" value="InterPro"/>
</dbReference>
<feature type="compositionally biased region" description="Polar residues" evidence="9">
    <location>
        <begin position="70"/>
        <end position="80"/>
    </location>
</feature>
<evidence type="ECO:0000256" key="1">
    <source>
        <dbReference type="ARBA" id="ARBA00004308"/>
    </source>
</evidence>
<comment type="caution">
    <text evidence="11">The sequence shown here is derived from an EMBL/GenBank/DDBJ whole genome shotgun (WGS) entry which is preliminary data.</text>
</comment>
<evidence type="ECO:0000256" key="3">
    <source>
        <dbReference type="ARBA" id="ARBA00022679"/>
    </source>
</evidence>
<evidence type="ECO:0000256" key="6">
    <source>
        <dbReference type="ARBA" id="ARBA00023136"/>
    </source>
</evidence>
<proteinExistence type="predicted"/>
<comment type="subcellular location">
    <subcellularLocation>
        <location evidence="1">Endomembrane system</location>
    </subcellularLocation>
</comment>
<evidence type="ECO:0000256" key="9">
    <source>
        <dbReference type="SAM" id="MobiDB-lite"/>
    </source>
</evidence>
<feature type="transmembrane region" description="Helical" evidence="10">
    <location>
        <begin position="225"/>
        <end position="244"/>
    </location>
</feature>
<dbReference type="AlphaFoldDB" id="A0AAP0E6A6"/>
<dbReference type="Proteomes" id="UP001420932">
    <property type="component" value="Unassembled WGS sequence"/>
</dbReference>
<keyword evidence="2" id="KW-0328">Glycosyltransferase</keyword>